<dbReference type="PANTHER" id="PTHR21089">
    <property type="entry name" value="SHIKIMATE DEHYDROGENASE"/>
    <property type="match status" value="1"/>
</dbReference>
<feature type="binding site" evidence="10">
    <location>
        <position position="66"/>
    </location>
    <ligand>
        <name>shikimate</name>
        <dbReference type="ChEBI" id="CHEBI:36208"/>
    </ligand>
</feature>
<keyword evidence="5 10" id="KW-0057">Aromatic amino acid biosynthesis</keyword>
<feature type="binding site" evidence="10">
    <location>
        <position position="106"/>
    </location>
    <ligand>
        <name>shikimate</name>
        <dbReference type="ChEBI" id="CHEBI:36208"/>
    </ligand>
</feature>
<evidence type="ECO:0000256" key="1">
    <source>
        <dbReference type="ARBA" id="ARBA00004871"/>
    </source>
</evidence>
<dbReference type="AlphaFoldDB" id="A0A1Y0ISD6"/>
<keyword evidence="15" id="KW-1185">Reference proteome</keyword>
<dbReference type="GO" id="GO:0008652">
    <property type="term" value="P:amino acid biosynthetic process"/>
    <property type="evidence" value="ECO:0007669"/>
    <property type="project" value="UniProtKB-KW"/>
</dbReference>
<dbReference type="GO" id="GO:0009073">
    <property type="term" value="P:aromatic amino acid family biosynthetic process"/>
    <property type="evidence" value="ECO:0007669"/>
    <property type="project" value="UniProtKB-KW"/>
</dbReference>
<feature type="binding site" evidence="10">
    <location>
        <position position="91"/>
    </location>
    <ligand>
        <name>shikimate</name>
        <dbReference type="ChEBI" id="CHEBI:36208"/>
    </ligand>
</feature>
<evidence type="ECO:0000256" key="4">
    <source>
        <dbReference type="ARBA" id="ARBA00023002"/>
    </source>
</evidence>
<dbReference type="RefSeq" id="WP_087458864.1">
    <property type="nucleotide sequence ID" value="NZ_CP021434.1"/>
</dbReference>
<evidence type="ECO:0000313" key="15">
    <source>
        <dbReference type="Proteomes" id="UP000195437"/>
    </source>
</evidence>
<comment type="catalytic activity">
    <reaction evidence="6 10">
        <text>shikimate + NADP(+) = 3-dehydroshikimate + NADPH + H(+)</text>
        <dbReference type="Rhea" id="RHEA:17737"/>
        <dbReference type="ChEBI" id="CHEBI:15378"/>
        <dbReference type="ChEBI" id="CHEBI:16630"/>
        <dbReference type="ChEBI" id="CHEBI:36208"/>
        <dbReference type="ChEBI" id="CHEBI:57783"/>
        <dbReference type="ChEBI" id="CHEBI:58349"/>
        <dbReference type="EC" id="1.1.1.25"/>
    </reaction>
</comment>
<dbReference type="InterPro" id="IPR013708">
    <property type="entry name" value="Shikimate_DH-bd_N"/>
</dbReference>
<dbReference type="InterPro" id="IPR041121">
    <property type="entry name" value="SDH_C"/>
</dbReference>
<dbReference type="Pfam" id="PF08501">
    <property type="entry name" value="Shikimate_dh_N"/>
    <property type="match status" value="1"/>
</dbReference>
<dbReference type="Pfam" id="PF18317">
    <property type="entry name" value="SDH_C"/>
    <property type="match status" value="1"/>
</dbReference>
<dbReference type="InterPro" id="IPR022893">
    <property type="entry name" value="Shikimate_DH_fam"/>
</dbReference>
<dbReference type="FunFam" id="3.40.50.720:FF:000086">
    <property type="entry name" value="Quinate/shikimate dehydrogenase"/>
    <property type="match status" value="1"/>
</dbReference>
<dbReference type="GO" id="GO:0052734">
    <property type="term" value="F:shikimate 3-dehydrogenase (NAD+) activity"/>
    <property type="evidence" value="ECO:0007669"/>
    <property type="project" value="RHEA"/>
</dbReference>
<comment type="similarity">
    <text evidence="10">Belongs to the shikimate dehydrogenase family.</text>
</comment>
<dbReference type="Proteomes" id="UP000195437">
    <property type="component" value="Chromosome"/>
</dbReference>
<feature type="active site" description="Proton acceptor" evidence="10">
    <location>
        <position position="70"/>
    </location>
</feature>
<dbReference type="Gene3D" id="3.40.50.720">
    <property type="entry name" value="NAD(P)-binding Rossmann-like Domain"/>
    <property type="match status" value="1"/>
</dbReference>
<dbReference type="FunFam" id="3.40.50.10860:FF:000004">
    <property type="entry name" value="Quinate/shikimate dehydrogenase"/>
    <property type="match status" value="1"/>
</dbReference>
<evidence type="ECO:0000259" key="11">
    <source>
        <dbReference type="Pfam" id="PF01488"/>
    </source>
</evidence>
<evidence type="ECO:0000256" key="2">
    <source>
        <dbReference type="ARBA" id="ARBA00022605"/>
    </source>
</evidence>
<dbReference type="InterPro" id="IPR011342">
    <property type="entry name" value="Shikimate_DH"/>
</dbReference>
<feature type="domain" description="SDH C-terminal" evidence="13">
    <location>
        <begin position="246"/>
        <end position="276"/>
    </location>
</feature>
<organism evidence="14 15">
    <name type="scientific">Tumebacillus avium</name>
    <dbReference type="NCBI Taxonomy" id="1903704"/>
    <lineage>
        <taxon>Bacteria</taxon>
        <taxon>Bacillati</taxon>
        <taxon>Bacillota</taxon>
        <taxon>Bacilli</taxon>
        <taxon>Bacillales</taxon>
        <taxon>Alicyclobacillaceae</taxon>
        <taxon>Tumebacillus</taxon>
    </lineage>
</organism>
<keyword evidence="3 10" id="KW-0521">NADP</keyword>
<dbReference type="GO" id="GO:0009423">
    <property type="term" value="P:chorismate biosynthetic process"/>
    <property type="evidence" value="ECO:0007669"/>
    <property type="project" value="UniProtKB-UniRule"/>
</dbReference>
<dbReference type="Gene3D" id="3.40.50.10860">
    <property type="entry name" value="Leucine Dehydrogenase, chain A, domain 1"/>
    <property type="match status" value="1"/>
</dbReference>
<evidence type="ECO:0000256" key="9">
    <source>
        <dbReference type="ARBA" id="ARBA00060613"/>
    </source>
</evidence>
<feature type="binding site" evidence="10">
    <location>
        <position position="225"/>
    </location>
    <ligand>
        <name>shikimate</name>
        <dbReference type="ChEBI" id="CHEBI:36208"/>
    </ligand>
</feature>
<dbReference type="NCBIfam" id="NF001314">
    <property type="entry name" value="PRK00258.2-2"/>
    <property type="match status" value="1"/>
</dbReference>
<dbReference type="InterPro" id="IPR036291">
    <property type="entry name" value="NAD(P)-bd_dom_sf"/>
</dbReference>
<dbReference type="SUPFAM" id="SSF53223">
    <property type="entry name" value="Aminoacid dehydrogenase-like, N-terminal domain"/>
    <property type="match status" value="1"/>
</dbReference>
<name>A0A1Y0ISD6_9BACL</name>
<dbReference type="Pfam" id="PF01488">
    <property type="entry name" value="Shikimate_DH"/>
    <property type="match status" value="1"/>
</dbReference>
<gene>
    <name evidence="10" type="primary">aroE</name>
    <name evidence="14" type="ORF">CBW65_22860</name>
</gene>
<comment type="function">
    <text evidence="10">Involved in the biosynthesis of the chorismate, which leads to the biosynthesis of aromatic amino acids. Catalyzes the reversible NADPH linked reduction of 3-dehydroshikimate (DHSA) to yield shikimate (SA).</text>
</comment>
<feature type="binding site" evidence="10">
    <location>
        <position position="223"/>
    </location>
    <ligand>
        <name>NADP(+)</name>
        <dbReference type="ChEBI" id="CHEBI:58349"/>
    </ligand>
</feature>
<dbReference type="GO" id="GO:0004764">
    <property type="term" value="F:shikimate 3-dehydrogenase (NADP+) activity"/>
    <property type="evidence" value="ECO:0007669"/>
    <property type="project" value="UniProtKB-UniRule"/>
</dbReference>
<dbReference type="EC" id="1.1.1.25" evidence="10"/>
<comment type="caution">
    <text evidence="10">Lacks conserved residue(s) required for the propagation of feature annotation.</text>
</comment>
<dbReference type="HAMAP" id="MF_00222">
    <property type="entry name" value="Shikimate_DH_AroE"/>
    <property type="match status" value="1"/>
</dbReference>
<feature type="domain" description="Shikimate dehydrogenase substrate binding N-terminal" evidence="12">
    <location>
        <begin position="11"/>
        <end position="93"/>
    </location>
</feature>
<evidence type="ECO:0000256" key="5">
    <source>
        <dbReference type="ARBA" id="ARBA00023141"/>
    </source>
</evidence>
<dbReference type="KEGG" id="tum:CBW65_22860"/>
<accession>A0A1Y0ISD6</accession>
<comment type="catalytic activity">
    <reaction evidence="8">
        <text>shikimate + NAD(+) = 3-dehydroshikimate + NADH + H(+)</text>
        <dbReference type="Rhea" id="RHEA:17741"/>
        <dbReference type="ChEBI" id="CHEBI:15378"/>
        <dbReference type="ChEBI" id="CHEBI:16630"/>
        <dbReference type="ChEBI" id="CHEBI:36208"/>
        <dbReference type="ChEBI" id="CHEBI:57540"/>
        <dbReference type="ChEBI" id="CHEBI:57945"/>
    </reaction>
</comment>
<dbReference type="UniPathway" id="UPA00053">
    <property type="reaction ID" value="UER00087"/>
</dbReference>
<keyword evidence="2 10" id="KW-0028">Amino-acid biosynthesis</keyword>
<comment type="pathway">
    <text evidence="1 10">Metabolic intermediate biosynthesis; chorismate biosynthesis; chorismate from D-erythrose 4-phosphate and phosphoenolpyruvate: step 4/7.</text>
</comment>
<sequence length="279" mass="29437">MLASTTTCVGLFGYPVAHSKSPQMHNAAFAHLGLNFAYLAFAVEPERLQAAVEGIRALGLRGVNVTIPHKVAVLPFLDEISPEAELIGAVNTIVNDGGVLTGYNTDGIGYLSALQEETDIDIRGKRVLLLGAGGAARAVAAQMALNGAERLVIAARQQEKAEELAARLRAHAAADGITLEAAVAGLDAYDLIINTTPVGMHPHPDAVPLPTDRLQAGQLVSDLIYNPRLTRLLQEAKARGCVVSGGLGMFVHQGAHAFRLWTGVEAPVDVMRQTVESCL</sequence>
<dbReference type="CDD" id="cd01065">
    <property type="entry name" value="NAD_bind_Shikimate_DH"/>
    <property type="match status" value="1"/>
</dbReference>
<dbReference type="GO" id="GO:0030266">
    <property type="term" value="F:quinate 3-dehydrogenase (NAD+) activity"/>
    <property type="evidence" value="ECO:0007669"/>
    <property type="project" value="UniProtKB-EC"/>
</dbReference>
<feature type="domain" description="Quinate/shikimate 5-dehydrogenase/glutamyl-tRNA reductase" evidence="11">
    <location>
        <begin position="121"/>
        <end position="196"/>
    </location>
</feature>
<dbReference type="OrthoDB" id="9792692at2"/>
<evidence type="ECO:0000256" key="7">
    <source>
        <dbReference type="ARBA" id="ARBA00051639"/>
    </source>
</evidence>
<feature type="binding site" evidence="10">
    <location>
        <position position="246"/>
    </location>
    <ligand>
        <name>NADP(+)</name>
        <dbReference type="ChEBI" id="CHEBI:58349"/>
    </ligand>
</feature>
<feature type="binding site" evidence="10">
    <location>
        <begin position="131"/>
        <end position="135"/>
    </location>
    <ligand>
        <name>NADP(+)</name>
        <dbReference type="ChEBI" id="CHEBI:58349"/>
    </ligand>
</feature>
<evidence type="ECO:0000256" key="3">
    <source>
        <dbReference type="ARBA" id="ARBA00022857"/>
    </source>
</evidence>
<dbReference type="EMBL" id="CP021434">
    <property type="protein sequence ID" value="ARU63528.1"/>
    <property type="molecule type" value="Genomic_DNA"/>
</dbReference>
<dbReference type="InterPro" id="IPR046346">
    <property type="entry name" value="Aminoacid_DH-like_N_sf"/>
</dbReference>
<dbReference type="PANTHER" id="PTHR21089:SF1">
    <property type="entry name" value="BIFUNCTIONAL 3-DEHYDROQUINATE DEHYDRATASE_SHIKIMATE DEHYDROGENASE, CHLOROPLASTIC"/>
    <property type="match status" value="1"/>
</dbReference>
<comment type="catalytic activity">
    <reaction evidence="7">
        <text>L-quinate + NAD(+) = 3-dehydroquinate + NADH + H(+)</text>
        <dbReference type="Rhea" id="RHEA:22364"/>
        <dbReference type="ChEBI" id="CHEBI:15378"/>
        <dbReference type="ChEBI" id="CHEBI:29751"/>
        <dbReference type="ChEBI" id="CHEBI:32364"/>
        <dbReference type="ChEBI" id="CHEBI:57540"/>
        <dbReference type="ChEBI" id="CHEBI:57945"/>
        <dbReference type="EC" id="1.1.1.24"/>
    </reaction>
</comment>
<keyword evidence="4 10" id="KW-0560">Oxidoreductase</keyword>
<dbReference type="NCBIfam" id="TIGR00507">
    <property type="entry name" value="aroE"/>
    <property type="match status" value="1"/>
</dbReference>
<evidence type="ECO:0000313" key="14">
    <source>
        <dbReference type="EMBL" id="ARU63528.1"/>
    </source>
</evidence>
<dbReference type="NCBIfam" id="NF001319">
    <property type="entry name" value="PRK00258.3-3"/>
    <property type="match status" value="1"/>
</dbReference>
<feature type="binding site" evidence="10">
    <location>
        <position position="253"/>
    </location>
    <ligand>
        <name>shikimate</name>
        <dbReference type="ChEBI" id="CHEBI:36208"/>
    </ligand>
</feature>
<reference evidence="15" key="1">
    <citation type="submission" date="2017-05" db="EMBL/GenBank/DDBJ databases">
        <authorList>
            <person name="Sung H."/>
        </authorList>
    </citation>
    <scope>NUCLEOTIDE SEQUENCE [LARGE SCALE GENOMIC DNA]</scope>
    <source>
        <strain evidence="15">AR23208</strain>
    </source>
</reference>
<dbReference type="GO" id="GO:0019632">
    <property type="term" value="P:shikimate metabolic process"/>
    <property type="evidence" value="ECO:0007669"/>
    <property type="project" value="InterPro"/>
</dbReference>
<proteinExistence type="inferred from homology"/>
<evidence type="ECO:0000259" key="13">
    <source>
        <dbReference type="Pfam" id="PF18317"/>
    </source>
</evidence>
<feature type="binding site" evidence="10">
    <location>
        <begin position="19"/>
        <end position="21"/>
    </location>
    <ligand>
        <name>shikimate</name>
        <dbReference type="ChEBI" id="CHEBI:36208"/>
    </ligand>
</feature>
<evidence type="ECO:0000256" key="6">
    <source>
        <dbReference type="ARBA" id="ARBA00049442"/>
    </source>
</evidence>
<evidence type="ECO:0000256" key="10">
    <source>
        <dbReference type="HAMAP-Rule" id="MF_00222"/>
    </source>
</evidence>
<protein>
    <recommendedName>
        <fullName evidence="10">Shikimate dehydrogenase (NADP(+))</fullName>
        <shortName evidence="10">SDH</shortName>
        <ecNumber evidence="10">1.1.1.25</ecNumber>
    </recommendedName>
</protein>
<evidence type="ECO:0000259" key="12">
    <source>
        <dbReference type="Pfam" id="PF08501"/>
    </source>
</evidence>
<evidence type="ECO:0000256" key="8">
    <source>
        <dbReference type="ARBA" id="ARBA00052329"/>
    </source>
</evidence>
<comment type="subunit">
    <text evidence="10">Homodimer.</text>
</comment>
<dbReference type="SUPFAM" id="SSF51735">
    <property type="entry name" value="NAD(P)-binding Rossmann-fold domains"/>
    <property type="match status" value="1"/>
</dbReference>
<comment type="pathway">
    <text evidence="9">Aromatic compound metabolism; 3,4-dihydroxybenzoate biosynthesis; 3-dehydroquinate from D-quinate (NAD(+) route).</text>
</comment>
<dbReference type="InterPro" id="IPR006151">
    <property type="entry name" value="Shikm_DH/Glu-tRNA_Rdtase"/>
</dbReference>
<dbReference type="GO" id="GO:0050661">
    <property type="term" value="F:NADP binding"/>
    <property type="evidence" value="ECO:0007669"/>
    <property type="project" value="InterPro"/>
</dbReference>